<dbReference type="KEGG" id="ovi:T265_02920"/>
<proteinExistence type="predicted"/>
<reference evidence="2 3" key="1">
    <citation type="submission" date="2013-11" db="EMBL/GenBank/DDBJ databases">
        <title>Opisthorchis viverrini - life in the bile duct.</title>
        <authorList>
            <person name="Young N.D."/>
            <person name="Nagarajan N."/>
            <person name="Lin S.J."/>
            <person name="Korhonen P.K."/>
            <person name="Jex A.R."/>
            <person name="Hall R.S."/>
            <person name="Safavi-Hemami H."/>
            <person name="Kaewkong W."/>
            <person name="Bertrand D."/>
            <person name="Gao S."/>
            <person name="Seet Q."/>
            <person name="Wongkham S."/>
            <person name="Teh B.T."/>
            <person name="Wongkham C."/>
            <person name="Intapan P.M."/>
            <person name="Maleewong W."/>
            <person name="Yang X."/>
            <person name="Hu M."/>
            <person name="Wang Z."/>
            <person name="Hofmann A."/>
            <person name="Sternberg P.W."/>
            <person name="Tan P."/>
            <person name="Wang J."/>
            <person name="Gasser R.B."/>
        </authorList>
    </citation>
    <scope>NUCLEOTIDE SEQUENCE [LARGE SCALE GENOMIC DNA]</scope>
</reference>
<gene>
    <name evidence="2" type="ORF">T265_02920</name>
</gene>
<keyword evidence="3" id="KW-1185">Reference proteome</keyword>
<sequence>MIPRRGETGLCSPEIEAHILTTCADTPYAWMRYQCEPADGGISTLRKSFIGTGRVETHLSERPVMEYSRTPTYRHQFHWDRCYPRQLYPGGRWSLYNDRAYMLQGSRSLSHLCSSPCPREVEHPNTRPFTSCSVLENLQYEHSKRPEKCAPLICSYALQSSSSTEALPGDCLPKPEITADGEFCDGKIILKLPTANPCDPVTMYKPSPVAASSSKECNTYFESTQCPPIKLLLKCRSRSLSVPRSSQVSERTLRPYAVTYICHPVGVKTHVKQSEECRKESTENVGDCRARYEAFYQYTTPGKSSRPKESSNLLRFQSSDYPTFPRRADPSKGPAFNHKAEFVHEGMTRSVGRSELGGNFRGTAYTAKPRDKEQAIIRKTPQSMPATPRVSGASRKPLDKVQSGLPVVRSPAVSANSYSHSQQNKGGEEPAFDTVPTHHPVTTESPVRSKNETQGTPVGASPRVQSVESLKHYSVSQPALMSGPVAQHASLLTSEPSPDTPRVSTAPPSEHSSSKNAKSDTTRNFSEASVTATPQMHRDSTSNRPKFSHASVSLLTATPLYNWGSIVNPEAKEIPGAPVPSEKILPLMSPENPVSPVSFHVEKDESASLVSPKTKSIDRTSATSMVSHKSSVSRSIVQDADVDSPTLK</sequence>
<feature type="region of interest" description="Disordered" evidence="1">
    <location>
        <begin position="360"/>
        <end position="464"/>
    </location>
</feature>
<dbReference type="EMBL" id="KL596657">
    <property type="protein sequence ID" value="KER30678.1"/>
    <property type="molecule type" value="Genomic_DNA"/>
</dbReference>
<feature type="compositionally biased region" description="Polar residues" evidence="1">
    <location>
        <begin position="522"/>
        <end position="534"/>
    </location>
</feature>
<dbReference type="OrthoDB" id="6259341at2759"/>
<dbReference type="Proteomes" id="UP000054324">
    <property type="component" value="Unassembled WGS sequence"/>
</dbReference>
<organism evidence="2 3">
    <name type="scientific">Opisthorchis viverrini</name>
    <name type="common">Southeast Asian liver fluke</name>
    <dbReference type="NCBI Taxonomy" id="6198"/>
    <lineage>
        <taxon>Eukaryota</taxon>
        <taxon>Metazoa</taxon>
        <taxon>Spiralia</taxon>
        <taxon>Lophotrochozoa</taxon>
        <taxon>Platyhelminthes</taxon>
        <taxon>Trematoda</taxon>
        <taxon>Digenea</taxon>
        <taxon>Opisthorchiida</taxon>
        <taxon>Opisthorchiata</taxon>
        <taxon>Opisthorchiidae</taxon>
        <taxon>Opisthorchis</taxon>
    </lineage>
</organism>
<feature type="compositionally biased region" description="Polar residues" evidence="1">
    <location>
        <begin position="440"/>
        <end position="456"/>
    </location>
</feature>
<feature type="compositionally biased region" description="Polar residues" evidence="1">
    <location>
        <begin position="413"/>
        <end position="425"/>
    </location>
</feature>
<dbReference type="AlphaFoldDB" id="A0A074ZTE1"/>
<dbReference type="CTD" id="20317108"/>
<feature type="region of interest" description="Disordered" evidence="1">
    <location>
        <begin position="489"/>
        <end position="548"/>
    </location>
</feature>
<evidence type="ECO:0000313" key="2">
    <source>
        <dbReference type="EMBL" id="KER30678.1"/>
    </source>
</evidence>
<accession>A0A074ZTE1</accession>
<name>A0A074ZTE1_OPIVI</name>
<evidence type="ECO:0000256" key="1">
    <source>
        <dbReference type="SAM" id="MobiDB-lite"/>
    </source>
</evidence>
<protein>
    <submittedName>
        <fullName evidence="2">Uncharacterized protein</fullName>
    </submittedName>
</protein>
<evidence type="ECO:0000313" key="3">
    <source>
        <dbReference type="Proteomes" id="UP000054324"/>
    </source>
</evidence>
<feature type="compositionally biased region" description="Low complexity" evidence="1">
    <location>
        <begin position="621"/>
        <end position="637"/>
    </location>
</feature>
<feature type="compositionally biased region" description="Polar residues" evidence="1">
    <location>
        <begin position="490"/>
        <end position="516"/>
    </location>
</feature>
<dbReference type="GeneID" id="20317108"/>
<dbReference type="RefSeq" id="XP_009165548.1">
    <property type="nucleotide sequence ID" value="XM_009167284.1"/>
</dbReference>
<feature type="region of interest" description="Disordered" evidence="1">
    <location>
        <begin position="571"/>
        <end position="648"/>
    </location>
</feature>